<organism evidence="7 8">
    <name type="scientific">Diplodia corticola</name>
    <dbReference type="NCBI Taxonomy" id="236234"/>
    <lineage>
        <taxon>Eukaryota</taxon>
        <taxon>Fungi</taxon>
        <taxon>Dikarya</taxon>
        <taxon>Ascomycota</taxon>
        <taxon>Pezizomycotina</taxon>
        <taxon>Dothideomycetes</taxon>
        <taxon>Dothideomycetes incertae sedis</taxon>
        <taxon>Botryosphaeriales</taxon>
        <taxon>Botryosphaeriaceae</taxon>
        <taxon>Diplodia</taxon>
    </lineage>
</organism>
<evidence type="ECO:0000313" key="8">
    <source>
        <dbReference type="Proteomes" id="UP000183809"/>
    </source>
</evidence>
<protein>
    <submittedName>
        <fullName evidence="7">Allantoin transport</fullName>
    </submittedName>
</protein>
<comment type="subcellular location">
    <subcellularLocation>
        <location evidence="1">Membrane</location>
        <topology evidence="1">Multi-pass membrane protein</topology>
    </subcellularLocation>
</comment>
<dbReference type="GO" id="GO:0005886">
    <property type="term" value="C:plasma membrane"/>
    <property type="evidence" value="ECO:0007669"/>
    <property type="project" value="TreeGrafter"/>
</dbReference>
<feature type="transmembrane region" description="Helical" evidence="6">
    <location>
        <begin position="501"/>
        <end position="522"/>
    </location>
</feature>
<reference evidence="7 8" key="1">
    <citation type="submission" date="2016-10" db="EMBL/GenBank/DDBJ databases">
        <title>Proteomics and genomics reveal pathogen-plant mechanisms compatible with a hemibiotrophic lifestyle of Diplodia corticola.</title>
        <authorList>
            <person name="Fernandes I."/>
            <person name="De Jonge R."/>
            <person name="Van De Peer Y."/>
            <person name="Devreese B."/>
            <person name="Alves A."/>
            <person name="Esteves A.C."/>
        </authorList>
    </citation>
    <scope>NUCLEOTIDE SEQUENCE [LARGE SCALE GENOMIC DNA]</scope>
    <source>
        <strain evidence="7 8">CBS 112549</strain>
    </source>
</reference>
<dbReference type="OrthoDB" id="2018619at2759"/>
<feature type="transmembrane region" description="Helical" evidence="6">
    <location>
        <begin position="420"/>
        <end position="438"/>
    </location>
</feature>
<feature type="transmembrane region" description="Helical" evidence="6">
    <location>
        <begin position="196"/>
        <end position="214"/>
    </location>
</feature>
<comment type="similarity">
    <text evidence="2">Belongs to the purine-cytosine permease (2.A.39) family.</text>
</comment>
<dbReference type="GO" id="GO:0015205">
    <property type="term" value="F:nucleobase transmembrane transporter activity"/>
    <property type="evidence" value="ECO:0007669"/>
    <property type="project" value="TreeGrafter"/>
</dbReference>
<dbReference type="RefSeq" id="XP_020132049.1">
    <property type="nucleotide sequence ID" value="XM_020271296.1"/>
</dbReference>
<dbReference type="GeneID" id="31011555"/>
<feature type="transmembrane region" description="Helical" evidence="6">
    <location>
        <begin position="94"/>
        <end position="114"/>
    </location>
</feature>
<feature type="transmembrane region" description="Helical" evidence="6">
    <location>
        <begin position="226"/>
        <end position="246"/>
    </location>
</feature>
<dbReference type="EMBL" id="MNUE01000015">
    <property type="protein sequence ID" value="OJD35789.1"/>
    <property type="molecule type" value="Genomic_DNA"/>
</dbReference>
<accession>A0A1J9S882</accession>
<dbReference type="Proteomes" id="UP000183809">
    <property type="component" value="Unassembled WGS sequence"/>
</dbReference>
<feature type="transmembrane region" description="Helical" evidence="6">
    <location>
        <begin position="390"/>
        <end position="408"/>
    </location>
</feature>
<dbReference type="PANTHER" id="PTHR30618:SF0">
    <property type="entry name" value="PURINE-URACIL PERMEASE NCS1"/>
    <property type="match status" value="1"/>
</dbReference>
<dbReference type="InterPro" id="IPR001248">
    <property type="entry name" value="Pur-cyt_permease"/>
</dbReference>
<evidence type="ECO:0000256" key="2">
    <source>
        <dbReference type="ARBA" id="ARBA00008974"/>
    </source>
</evidence>
<feature type="transmembrane region" description="Helical" evidence="6">
    <location>
        <begin position="297"/>
        <end position="318"/>
    </location>
</feature>
<evidence type="ECO:0000256" key="3">
    <source>
        <dbReference type="ARBA" id="ARBA00022692"/>
    </source>
</evidence>
<keyword evidence="4 6" id="KW-1133">Transmembrane helix</keyword>
<dbReference type="PANTHER" id="PTHR30618">
    <property type="entry name" value="NCS1 FAMILY PURINE/PYRIMIDINE TRANSPORTER"/>
    <property type="match status" value="1"/>
</dbReference>
<proteinExistence type="inferred from homology"/>
<evidence type="ECO:0000256" key="1">
    <source>
        <dbReference type="ARBA" id="ARBA00004141"/>
    </source>
</evidence>
<feature type="transmembrane region" description="Helical" evidence="6">
    <location>
        <begin position="69"/>
        <end position="88"/>
    </location>
</feature>
<feature type="transmembrane region" description="Helical" evidence="6">
    <location>
        <begin position="162"/>
        <end position="184"/>
    </location>
</feature>
<dbReference type="Gene3D" id="1.10.4160.10">
    <property type="entry name" value="Hydantoin permease"/>
    <property type="match status" value="1"/>
</dbReference>
<dbReference type="Pfam" id="PF02133">
    <property type="entry name" value="Transp_cyt_pur"/>
    <property type="match status" value="1"/>
</dbReference>
<keyword evidence="8" id="KW-1185">Reference proteome</keyword>
<gene>
    <name evidence="7" type="ORF">BKCO1_1500039</name>
</gene>
<evidence type="ECO:0000256" key="4">
    <source>
        <dbReference type="ARBA" id="ARBA00022989"/>
    </source>
</evidence>
<feature type="transmembrane region" description="Helical" evidence="6">
    <location>
        <begin position="258"/>
        <end position="277"/>
    </location>
</feature>
<evidence type="ECO:0000256" key="5">
    <source>
        <dbReference type="ARBA" id="ARBA00023136"/>
    </source>
</evidence>
<feature type="transmembrane region" description="Helical" evidence="6">
    <location>
        <begin position="469"/>
        <end position="489"/>
    </location>
</feature>
<evidence type="ECO:0000256" key="6">
    <source>
        <dbReference type="SAM" id="Phobius"/>
    </source>
</evidence>
<sequence>MAIKHYSPRKVASAVRVRWSAFRAATRSTEEFKKYMQTRDSDEAGAWSWKNEDLLPTPRSKRTWRARHYIFFYSSLAMDNWTLGSAMVGVGLNWWQAIVAVFIGEVLRSVAAALNSRCAEVYHIGFPVVARSVFGMYGAYYAVAARAVLAAIYYSLKMYVGSAFIVNMLHAAFGSSFTGIPNHLPESLGLTTQQMLAFFLFWLLHIPFAFLRPNQLTWLFTLKMPAMLLATLGLFTFCIVATRATLTTSVPHPTTTTPWLYLYAINSVLGAHSTLTTNQPDYSRWAATPTASTWPLLAAWPLSATLATALGILATAAINRAWGLTLWNPWDLLTAVLQRHWTAGARVGVLACAALWALCALGTNVAANMVPLGADAAMVLAPRYVDARRGQALGLLLAWAVCPWYVYASAAVFTRFLSGYGLFMGGLTGVMVVEYHGWVRGNVFVADLFDGGRSNPHYYYARGWNWQAYAAYLCGMALGFPGFCGSLGAEVSAEARKLGYLGWLLAFTVSMVVYSGLCWVWPTQVQLDVKRRGLRREEMALCDADNDRDADQALEEQLSVPIAIPVASS</sequence>
<keyword evidence="5 6" id="KW-0472">Membrane</keyword>
<dbReference type="AlphaFoldDB" id="A0A1J9S882"/>
<name>A0A1J9S882_9PEZI</name>
<feature type="transmembrane region" description="Helical" evidence="6">
    <location>
        <begin position="347"/>
        <end position="370"/>
    </location>
</feature>
<keyword evidence="3 6" id="KW-0812">Transmembrane</keyword>
<dbReference type="InterPro" id="IPR045225">
    <property type="entry name" value="Uracil/uridine/allantoin_perm"/>
</dbReference>
<evidence type="ECO:0000313" key="7">
    <source>
        <dbReference type="EMBL" id="OJD35789.1"/>
    </source>
</evidence>
<comment type="caution">
    <text evidence="7">The sequence shown here is derived from an EMBL/GenBank/DDBJ whole genome shotgun (WGS) entry which is preliminary data.</text>
</comment>